<feature type="signal peptide" evidence="1">
    <location>
        <begin position="1"/>
        <end position="23"/>
    </location>
</feature>
<proteinExistence type="predicted"/>
<feature type="chain" id="PRO_5042133805" description="Secreted protein" evidence="1">
    <location>
        <begin position="24"/>
        <end position="71"/>
    </location>
</feature>
<evidence type="ECO:0008006" key="4">
    <source>
        <dbReference type="Google" id="ProtNLM"/>
    </source>
</evidence>
<dbReference type="AlphaFoldDB" id="A0AAD6V8H8"/>
<evidence type="ECO:0000313" key="2">
    <source>
        <dbReference type="EMBL" id="KAJ7199958.1"/>
    </source>
</evidence>
<protein>
    <recommendedName>
        <fullName evidence="4">Secreted protein</fullName>
    </recommendedName>
</protein>
<sequence>MPCPLVSFGALADVLHPIGVAVALLCAVVPQKSDTLPICEQVSPACAAGTARRAARIAKEVKVIVSRKSTS</sequence>
<feature type="non-terminal residue" evidence="2">
    <location>
        <position position="71"/>
    </location>
</feature>
<organism evidence="2 3">
    <name type="scientific">Mycena pura</name>
    <dbReference type="NCBI Taxonomy" id="153505"/>
    <lineage>
        <taxon>Eukaryota</taxon>
        <taxon>Fungi</taxon>
        <taxon>Dikarya</taxon>
        <taxon>Basidiomycota</taxon>
        <taxon>Agaricomycotina</taxon>
        <taxon>Agaricomycetes</taxon>
        <taxon>Agaricomycetidae</taxon>
        <taxon>Agaricales</taxon>
        <taxon>Marasmiineae</taxon>
        <taxon>Mycenaceae</taxon>
        <taxon>Mycena</taxon>
    </lineage>
</organism>
<gene>
    <name evidence="2" type="ORF">GGX14DRAFT_467095</name>
</gene>
<name>A0AAD6V8H8_9AGAR</name>
<dbReference type="EMBL" id="JARJCW010000065">
    <property type="protein sequence ID" value="KAJ7199958.1"/>
    <property type="molecule type" value="Genomic_DNA"/>
</dbReference>
<evidence type="ECO:0000313" key="3">
    <source>
        <dbReference type="Proteomes" id="UP001219525"/>
    </source>
</evidence>
<keyword evidence="1" id="KW-0732">Signal</keyword>
<reference evidence="2" key="1">
    <citation type="submission" date="2023-03" db="EMBL/GenBank/DDBJ databases">
        <title>Massive genome expansion in bonnet fungi (Mycena s.s.) driven by repeated elements and novel gene families across ecological guilds.</title>
        <authorList>
            <consortium name="Lawrence Berkeley National Laboratory"/>
            <person name="Harder C.B."/>
            <person name="Miyauchi S."/>
            <person name="Viragh M."/>
            <person name="Kuo A."/>
            <person name="Thoen E."/>
            <person name="Andreopoulos B."/>
            <person name="Lu D."/>
            <person name="Skrede I."/>
            <person name="Drula E."/>
            <person name="Henrissat B."/>
            <person name="Morin E."/>
            <person name="Kohler A."/>
            <person name="Barry K."/>
            <person name="LaButti K."/>
            <person name="Morin E."/>
            <person name="Salamov A."/>
            <person name="Lipzen A."/>
            <person name="Mereny Z."/>
            <person name="Hegedus B."/>
            <person name="Baldrian P."/>
            <person name="Stursova M."/>
            <person name="Weitz H."/>
            <person name="Taylor A."/>
            <person name="Grigoriev I.V."/>
            <person name="Nagy L.G."/>
            <person name="Martin F."/>
            <person name="Kauserud H."/>
        </authorList>
    </citation>
    <scope>NUCLEOTIDE SEQUENCE</scope>
    <source>
        <strain evidence="2">9144</strain>
    </source>
</reference>
<comment type="caution">
    <text evidence="2">The sequence shown here is derived from an EMBL/GenBank/DDBJ whole genome shotgun (WGS) entry which is preliminary data.</text>
</comment>
<accession>A0AAD6V8H8</accession>
<keyword evidence="3" id="KW-1185">Reference proteome</keyword>
<dbReference type="Proteomes" id="UP001219525">
    <property type="component" value="Unassembled WGS sequence"/>
</dbReference>
<evidence type="ECO:0000256" key="1">
    <source>
        <dbReference type="SAM" id="SignalP"/>
    </source>
</evidence>